<dbReference type="PROSITE" id="PS01159">
    <property type="entry name" value="WW_DOMAIN_1"/>
    <property type="match status" value="1"/>
</dbReference>
<keyword evidence="4" id="KW-0240">DNA-directed RNA polymerase</keyword>
<dbReference type="Gene3D" id="2.20.70.10">
    <property type="match status" value="1"/>
</dbReference>
<evidence type="ECO:0000256" key="7">
    <source>
        <dbReference type="SAM" id="MobiDB-lite"/>
    </source>
</evidence>
<dbReference type="InterPro" id="IPR006590">
    <property type="entry name" value="RNA_pol_Rpb4/RPC9_core"/>
</dbReference>
<dbReference type="PROSITE" id="PS50020">
    <property type="entry name" value="WW_DOMAIN_2"/>
    <property type="match status" value="1"/>
</dbReference>
<evidence type="ECO:0000256" key="4">
    <source>
        <dbReference type="ARBA" id="ARBA00022478"/>
    </source>
</evidence>
<dbReference type="Proteomes" id="UP001211065">
    <property type="component" value="Unassembled WGS sequence"/>
</dbReference>
<dbReference type="SMART" id="SM00657">
    <property type="entry name" value="RPOL4c"/>
    <property type="match status" value="1"/>
</dbReference>
<dbReference type="CDD" id="cd00201">
    <property type="entry name" value="WW"/>
    <property type="match status" value="1"/>
</dbReference>
<dbReference type="Pfam" id="PF00397">
    <property type="entry name" value="WW"/>
    <property type="match status" value="1"/>
</dbReference>
<evidence type="ECO:0000256" key="1">
    <source>
        <dbReference type="ARBA" id="ARBA00004123"/>
    </source>
</evidence>
<dbReference type="EMBL" id="JADGJW010000138">
    <property type="protein sequence ID" value="KAJ3223238.1"/>
    <property type="molecule type" value="Genomic_DNA"/>
</dbReference>
<dbReference type="SUPFAM" id="SSF51045">
    <property type="entry name" value="WW domain"/>
    <property type="match status" value="1"/>
</dbReference>
<keyword evidence="5" id="KW-0804">Transcription</keyword>
<dbReference type="GO" id="GO:0005666">
    <property type="term" value="C:RNA polymerase III complex"/>
    <property type="evidence" value="ECO:0007669"/>
    <property type="project" value="InterPro"/>
</dbReference>
<dbReference type="InterPro" id="IPR001202">
    <property type="entry name" value="WW_dom"/>
</dbReference>
<dbReference type="GO" id="GO:0006384">
    <property type="term" value="P:transcription initiation at RNA polymerase III promoter"/>
    <property type="evidence" value="ECO:0007669"/>
    <property type="project" value="InterPro"/>
</dbReference>
<dbReference type="GO" id="GO:0000166">
    <property type="term" value="F:nucleotide binding"/>
    <property type="evidence" value="ECO:0007669"/>
    <property type="project" value="InterPro"/>
</dbReference>
<dbReference type="SUPFAM" id="SSF47819">
    <property type="entry name" value="HRDC-like"/>
    <property type="match status" value="1"/>
</dbReference>
<comment type="similarity">
    <text evidence="2">Belongs to the eukaryotic RPC9 RNA polymerase subunit family.</text>
</comment>
<organism evidence="9 10">
    <name type="scientific">Clydaea vesicula</name>
    <dbReference type="NCBI Taxonomy" id="447962"/>
    <lineage>
        <taxon>Eukaryota</taxon>
        <taxon>Fungi</taxon>
        <taxon>Fungi incertae sedis</taxon>
        <taxon>Chytridiomycota</taxon>
        <taxon>Chytridiomycota incertae sedis</taxon>
        <taxon>Chytridiomycetes</taxon>
        <taxon>Lobulomycetales</taxon>
        <taxon>Lobulomycetaceae</taxon>
        <taxon>Clydaea</taxon>
    </lineage>
</organism>
<dbReference type="InterPro" id="IPR005574">
    <property type="entry name" value="Rpb4/RPC9"/>
</dbReference>
<dbReference type="InterPro" id="IPR036020">
    <property type="entry name" value="WW_dom_sf"/>
</dbReference>
<evidence type="ECO:0000313" key="10">
    <source>
        <dbReference type="Proteomes" id="UP001211065"/>
    </source>
</evidence>
<name>A0AAD5XZQ3_9FUNG</name>
<dbReference type="Pfam" id="PF03874">
    <property type="entry name" value="RNA_pol_Rpb4"/>
    <property type="match status" value="1"/>
</dbReference>
<accession>A0AAD5XZQ3</accession>
<evidence type="ECO:0000256" key="6">
    <source>
        <dbReference type="ARBA" id="ARBA00023242"/>
    </source>
</evidence>
<evidence type="ECO:0000256" key="2">
    <source>
        <dbReference type="ARBA" id="ARBA00006898"/>
    </source>
</evidence>
<feature type="region of interest" description="Disordered" evidence="7">
    <location>
        <begin position="98"/>
        <end position="121"/>
    </location>
</feature>
<dbReference type="Gene3D" id="1.20.1250.40">
    <property type="match status" value="1"/>
</dbReference>
<evidence type="ECO:0000256" key="5">
    <source>
        <dbReference type="ARBA" id="ARBA00023163"/>
    </source>
</evidence>
<feature type="domain" description="WW" evidence="8">
    <location>
        <begin position="111"/>
        <end position="144"/>
    </location>
</feature>
<dbReference type="PANTHER" id="PTHR15561:SF0">
    <property type="entry name" value="DNA-DIRECTED RNA POLYMERASE III SUBUNIT RPC9"/>
    <property type="match status" value="1"/>
</dbReference>
<dbReference type="InterPro" id="IPR010997">
    <property type="entry name" value="HRDC-like_sf"/>
</dbReference>
<evidence type="ECO:0000256" key="3">
    <source>
        <dbReference type="ARBA" id="ARBA00016672"/>
    </source>
</evidence>
<dbReference type="PANTHER" id="PTHR15561">
    <property type="entry name" value="CALCITONIN GENE-RELATED PEPTIDE-RECEPTOR COMPONENT PROTEIN"/>
    <property type="match status" value="1"/>
</dbReference>
<dbReference type="InterPro" id="IPR038324">
    <property type="entry name" value="Rpb4/RPC9_sf"/>
</dbReference>
<reference evidence="9" key="1">
    <citation type="submission" date="2020-05" db="EMBL/GenBank/DDBJ databases">
        <title>Phylogenomic resolution of chytrid fungi.</title>
        <authorList>
            <person name="Stajich J.E."/>
            <person name="Amses K."/>
            <person name="Simmons R."/>
            <person name="Seto K."/>
            <person name="Myers J."/>
            <person name="Bonds A."/>
            <person name="Quandt C.A."/>
            <person name="Barry K."/>
            <person name="Liu P."/>
            <person name="Grigoriev I."/>
            <person name="Longcore J.E."/>
            <person name="James T.Y."/>
        </authorList>
    </citation>
    <scope>NUCLEOTIDE SEQUENCE</scope>
    <source>
        <strain evidence="9">JEL0476</strain>
    </source>
</reference>
<evidence type="ECO:0000313" key="9">
    <source>
        <dbReference type="EMBL" id="KAJ3223238.1"/>
    </source>
</evidence>
<dbReference type="AlphaFoldDB" id="A0AAD5XZQ3"/>
<proteinExistence type="inferred from homology"/>
<keyword evidence="10" id="KW-1185">Reference proteome</keyword>
<comment type="subcellular location">
    <subcellularLocation>
        <location evidence="1">Nucleus</location>
    </subcellularLocation>
</comment>
<evidence type="ECO:0000259" key="8">
    <source>
        <dbReference type="PROSITE" id="PS50020"/>
    </source>
</evidence>
<comment type="caution">
    <text evidence="9">The sequence shown here is derived from an EMBL/GenBank/DDBJ whole genome shotgun (WGS) entry which is preliminary data.</text>
</comment>
<gene>
    <name evidence="9" type="ORF">HK099_001373</name>
</gene>
<dbReference type="SMART" id="SM00456">
    <property type="entry name" value="WW"/>
    <property type="match status" value="1"/>
</dbReference>
<feature type="compositionally biased region" description="Polar residues" evidence="7">
    <location>
        <begin position="109"/>
        <end position="121"/>
    </location>
</feature>
<keyword evidence="6" id="KW-0539">Nucleus</keyword>
<dbReference type="InterPro" id="IPR038846">
    <property type="entry name" value="RPC9"/>
</dbReference>
<sequence length="387" mass="44350">MAVLTNSNLNLLNSNLNQQHSKINPTSNLTGGLVGFNSNSKFLPTVSSRLLPPITNNSTQHLKNEGQLNVDCTSNDQSSIWSNDFEGKKNKKILVDKEQQTHSEENDEPNSTLPDGWQESSTKDGAQYFIDHLTKTTTWVDPRILKKTTKYKVKDTNGNIQEMLLPPKWPIQEWPVSNGARRNDFINDDHYEKLGVENNNNNSYFEDPRKRAEIRIRKKLRPINSNNNQLNNNLRSTESLNTPYSNNMNLRLSDSINLVTGNSNNNTVIGMSNFDVYNIIREESDKSKEIGRVIRNPTELQDLFTVEFEVLQYFKDSTCLKVTKGKAEKVINYLNQFNLTKAEKIQILNNLPTSLVVISLLIDDVGERFTEEQLNEICDFFKKEFQL</sequence>
<protein>
    <recommendedName>
        <fullName evidence="3">DNA-directed RNA polymerase III subunit RPC9</fullName>
    </recommendedName>
</protein>